<dbReference type="PANTHER" id="PTHR43592:SF15">
    <property type="entry name" value="CAAX AMINO TERMINAL PROTEASE FAMILY PROTEIN"/>
    <property type="match status" value="1"/>
</dbReference>
<feature type="transmembrane region" description="Helical" evidence="2">
    <location>
        <begin position="256"/>
        <end position="273"/>
    </location>
</feature>
<evidence type="ECO:0000313" key="4">
    <source>
        <dbReference type="EMBL" id="KRL02450.1"/>
    </source>
</evidence>
<accession>A0A0R1MBF8</accession>
<feature type="transmembrane region" description="Helical" evidence="2">
    <location>
        <begin position="27"/>
        <end position="48"/>
    </location>
</feature>
<evidence type="ECO:0000256" key="1">
    <source>
        <dbReference type="ARBA" id="ARBA00009067"/>
    </source>
</evidence>
<dbReference type="EMBL" id="AZEF01000013">
    <property type="protein sequence ID" value="KRL02450.1"/>
    <property type="molecule type" value="Genomic_DNA"/>
</dbReference>
<organism evidence="4 5">
    <name type="scientific">Liquorilactobacillus capillatus DSM 19910</name>
    <dbReference type="NCBI Taxonomy" id="1423731"/>
    <lineage>
        <taxon>Bacteria</taxon>
        <taxon>Bacillati</taxon>
        <taxon>Bacillota</taxon>
        <taxon>Bacilli</taxon>
        <taxon>Lactobacillales</taxon>
        <taxon>Lactobacillaceae</taxon>
        <taxon>Liquorilactobacillus</taxon>
    </lineage>
</organism>
<dbReference type="Pfam" id="PF02517">
    <property type="entry name" value="Rce1-like"/>
    <property type="match status" value="1"/>
</dbReference>
<sequence length="320" mass="35513">MEQVSLFNRNKNKASAGSKRKKQIGNLLMITAVYFAVFQIAATAAGVVMMFSQSRANRSLAVLEKSGIPYFVALACGMLVIIAVTSPRLKRKIFAETNVRMTPVIFVCLLAVMMSGQVISSLYSSALEAFVNLFGYSVTAQMEAATAHSQTFSMLVYASLLGPLSEEIVFRGFLLRGLEPYGKKFAIIISAYMFGLYHANLVQSPFAFLLGLVLGYTAQAYGLKWSFALHVFNNFILGDFMVFMLRNVPTHQAESISGLILLTGGLFGCILLWRKRAVLKGWLRRYQITKPYLRETLLGKYNIIITTLVFILACLGLEKL</sequence>
<evidence type="ECO:0000313" key="5">
    <source>
        <dbReference type="Proteomes" id="UP000051621"/>
    </source>
</evidence>
<dbReference type="Proteomes" id="UP000051621">
    <property type="component" value="Unassembled WGS sequence"/>
</dbReference>
<proteinExistence type="inferred from homology"/>
<keyword evidence="2" id="KW-0472">Membrane</keyword>
<comment type="caution">
    <text evidence="4">The sequence shown here is derived from an EMBL/GenBank/DDBJ whole genome shotgun (WGS) entry which is preliminary data.</text>
</comment>
<feature type="transmembrane region" description="Helical" evidence="2">
    <location>
        <begin position="298"/>
        <end position="317"/>
    </location>
</feature>
<feature type="transmembrane region" description="Helical" evidence="2">
    <location>
        <begin position="225"/>
        <end position="244"/>
    </location>
</feature>
<reference evidence="4 5" key="1">
    <citation type="journal article" date="2015" name="Genome Announc.">
        <title>Expanding the biotechnology potential of lactobacilli through comparative genomics of 213 strains and associated genera.</title>
        <authorList>
            <person name="Sun Z."/>
            <person name="Harris H.M."/>
            <person name="McCann A."/>
            <person name="Guo C."/>
            <person name="Argimon S."/>
            <person name="Zhang W."/>
            <person name="Yang X."/>
            <person name="Jeffery I.B."/>
            <person name="Cooney J.C."/>
            <person name="Kagawa T.F."/>
            <person name="Liu W."/>
            <person name="Song Y."/>
            <person name="Salvetti E."/>
            <person name="Wrobel A."/>
            <person name="Rasinkangas P."/>
            <person name="Parkhill J."/>
            <person name="Rea M.C."/>
            <person name="O'Sullivan O."/>
            <person name="Ritari J."/>
            <person name="Douillard F.P."/>
            <person name="Paul Ross R."/>
            <person name="Yang R."/>
            <person name="Briner A.E."/>
            <person name="Felis G.E."/>
            <person name="de Vos W.M."/>
            <person name="Barrangou R."/>
            <person name="Klaenhammer T.R."/>
            <person name="Caufield P.W."/>
            <person name="Cui Y."/>
            <person name="Zhang H."/>
            <person name="O'Toole P.W."/>
        </authorList>
    </citation>
    <scope>NUCLEOTIDE SEQUENCE [LARGE SCALE GENOMIC DNA]</scope>
    <source>
        <strain evidence="4 5">DSM 19910</strain>
    </source>
</reference>
<feature type="transmembrane region" description="Helical" evidence="2">
    <location>
        <begin position="68"/>
        <end position="89"/>
    </location>
</feature>
<feature type="domain" description="CAAX prenyl protease 2/Lysostaphin resistance protein A-like" evidence="3">
    <location>
        <begin position="151"/>
        <end position="236"/>
    </location>
</feature>
<evidence type="ECO:0000259" key="3">
    <source>
        <dbReference type="Pfam" id="PF02517"/>
    </source>
</evidence>
<keyword evidence="2" id="KW-1133">Transmembrane helix</keyword>
<feature type="transmembrane region" description="Helical" evidence="2">
    <location>
        <begin position="101"/>
        <end position="124"/>
    </location>
</feature>
<dbReference type="PANTHER" id="PTHR43592">
    <property type="entry name" value="CAAX AMINO TERMINAL PROTEASE"/>
    <property type="match status" value="1"/>
</dbReference>
<keyword evidence="4" id="KW-0378">Hydrolase</keyword>
<protein>
    <submittedName>
        <fullName evidence="4">CAAX amino protease</fullName>
    </submittedName>
</protein>
<name>A0A0R1MBF8_9LACO</name>
<dbReference type="GO" id="GO:0004175">
    <property type="term" value="F:endopeptidase activity"/>
    <property type="evidence" value="ECO:0007669"/>
    <property type="project" value="UniProtKB-ARBA"/>
</dbReference>
<keyword evidence="2" id="KW-0812">Transmembrane</keyword>
<keyword evidence="5" id="KW-1185">Reference proteome</keyword>
<dbReference type="AlphaFoldDB" id="A0A0R1MBF8"/>
<keyword evidence="4" id="KW-0645">Protease</keyword>
<dbReference type="PATRIC" id="fig|1423731.3.peg.814"/>
<dbReference type="STRING" id="1423731.FC81_GL000794"/>
<evidence type="ECO:0000256" key="2">
    <source>
        <dbReference type="SAM" id="Phobius"/>
    </source>
</evidence>
<comment type="similarity">
    <text evidence="1">Belongs to the UPF0177 family.</text>
</comment>
<dbReference type="GO" id="GO:0006508">
    <property type="term" value="P:proteolysis"/>
    <property type="evidence" value="ECO:0007669"/>
    <property type="project" value="UniProtKB-KW"/>
</dbReference>
<gene>
    <name evidence="4" type="ORF">FC81_GL000794</name>
</gene>
<dbReference type="GO" id="GO:0080120">
    <property type="term" value="P:CAAX-box protein maturation"/>
    <property type="evidence" value="ECO:0007669"/>
    <property type="project" value="UniProtKB-ARBA"/>
</dbReference>
<dbReference type="InterPro" id="IPR003675">
    <property type="entry name" value="Rce1/LyrA-like_dom"/>
</dbReference>
<feature type="transmembrane region" description="Helical" evidence="2">
    <location>
        <begin position="185"/>
        <end position="213"/>
    </location>
</feature>